<feature type="transmembrane region" description="Helical" evidence="1">
    <location>
        <begin position="20"/>
        <end position="39"/>
    </location>
</feature>
<comment type="caution">
    <text evidence="2">The sequence shown here is derived from an EMBL/GenBank/DDBJ whole genome shotgun (WGS) entry which is preliminary data.</text>
</comment>
<accession>A0A1D1UY88</accession>
<sequence length="119" mass="13791">MFCRPDNHDWRVEVVHNEVSWLLCLIFAAYCYATIMHEGNRSSSCIPVGEKRFFFLSKDACWAFAACLTFCTLSVSSYMARHRTFFLTSHERKNVTLLLICTLASFYDQTLFPHCLSLS</sequence>
<keyword evidence="3" id="KW-1185">Reference proteome</keyword>
<protein>
    <submittedName>
        <fullName evidence="2">Uncharacterized protein</fullName>
    </submittedName>
</protein>
<feature type="transmembrane region" description="Helical" evidence="1">
    <location>
        <begin position="60"/>
        <end position="80"/>
    </location>
</feature>
<proteinExistence type="predicted"/>
<dbReference type="AlphaFoldDB" id="A0A1D1UY88"/>
<evidence type="ECO:0000256" key="1">
    <source>
        <dbReference type="SAM" id="Phobius"/>
    </source>
</evidence>
<keyword evidence="1" id="KW-0472">Membrane</keyword>
<keyword evidence="1" id="KW-1133">Transmembrane helix</keyword>
<gene>
    <name evidence="2" type="primary">RvY_04721-1</name>
    <name evidence="2" type="synonym">RvY_04721.1</name>
    <name evidence="2" type="ORF">RvY_04721</name>
</gene>
<dbReference type="EMBL" id="BDGG01000002">
    <property type="protein sequence ID" value="GAU92672.1"/>
    <property type="molecule type" value="Genomic_DNA"/>
</dbReference>
<evidence type="ECO:0000313" key="3">
    <source>
        <dbReference type="Proteomes" id="UP000186922"/>
    </source>
</evidence>
<evidence type="ECO:0000313" key="2">
    <source>
        <dbReference type="EMBL" id="GAU92672.1"/>
    </source>
</evidence>
<reference evidence="2 3" key="1">
    <citation type="journal article" date="2016" name="Nat. Commun.">
        <title>Extremotolerant tardigrade genome and improved radiotolerance of human cultured cells by tardigrade-unique protein.</title>
        <authorList>
            <person name="Hashimoto T."/>
            <person name="Horikawa D.D."/>
            <person name="Saito Y."/>
            <person name="Kuwahara H."/>
            <person name="Kozuka-Hata H."/>
            <person name="Shin-I T."/>
            <person name="Minakuchi Y."/>
            <person name="Ohishi K."/>
            <person name="Motoyama A."/>
            <person name="Aizu T."/>
            <person name="Enomoto A."/>
            <person name="Kondo K."/>
            <person name="Tanaka S."/>
            <person name="Hara Y."/>
            <person name="Koshikawa S."/>
            <person name="Sagara H."/>
            <person name="Miura T."/>
            <person name="Yokobori S."/>
            <person name="Miyagawa K."/>
            <person name="Suzuki Y."/>
            <person name="Kubo T."/>
            <person name="Oyama M."/>
            <person name="Kohara Y."/>
            <person name="Fujiyama A."/>
            <person name="Arakawa K."/>
            <person name="Katayama T."/>
            <person name="Toyoda A."/>
            <person name="Kunieda T."/>
        </authorList>
    </citation>
    <scope>NUCLEOTIDE SEQUENCE [LARGE SCALE GENOMIC DNA]</scope>
    <source>
        <strain evidence="2 3">YOKOZUNA-1</strain>
    </source>
</reference>
<dbReference type="Proteomes" id="UP000186922">
    <property type="component" value="Unassembled WGS sequence"/>
</dbReference>
<keyword evidence="1" id="KW-0812">Transmembrane</keyword>
<organism evidence="2 3">
    <name type="scientific">Ramazzottius varieornatus</name>
    <name type="common">Water bear</name>
    <name type="synonym">Tardigrade</name>
    <dbReference type="NCBI Taxonomy" id="947166"/>
    <lineage>
        <taxon>Eukaryota</taxon>
        <taxon>Metazoa</taxon>
        <taxon>Ecdysozoa</taxon>
        <taxon>Tardigrada</taxon>
        <taxon>Eutardigrada</taxon>
        <taxon>Parachela</taxon>
        <taxon>Hypsibioidea</taxon>
        <taxon>Ramazzottiidae</taxon>
        <taxon>Ramazzottius</taxon>
    </lineage>
</organism>
<name>A0A1D1UY88_RAMVA</name>